<sequence length="110" mass="12379">MIPRSVQFSRLLEKDQEKHIRGIKKNSSKPNQSIMSDCYNIKLRLPVTTLCILLFLILLPLISSINIGSLNSYDVFLGGSCNPTTWRKDLAIPYLQDAGVSFYNPVGIHV</sequence>
<dbReference type="EMBL" id="GGMR01004715">
    <property type="protein sequence ID" value="MBY17334.1"/>
    <property type="molecule type" value="Transcribed_RNA"/>
</dbReference>
<dbReference type="PANTHER" id="PTHR36300">
    <property type="entry name" value="RAW, ISOFORM A"/>
    <property type="match status" value="1"/>
</dbReference>
<feature type="transmembrane region" description="Helical" evidence="1">
    <location>
        <begin position="43"/>
        <end position="62"/>
    </location>
</feature>
<accession>A0A2S2NJH7</accession>
<name>A0A2S2NJH7_SCHGA</name>
<keyword evidence="1" id="KW-0812">Transmembrane</keyword>
<keyword evidence="1" id="KW-1133">Transmembrane helix</keyword>
<dbReference type="PANTHER" id="PTHR36300:SF1">
    <property type="entry name" value="RAW, ISOFORM A"/>
    <property type="match status" value="1"/>
</dbReference>
<dbReference type="GO" id="GO:0005886">
    <property type="term" value="C:plasma membrane"/>
    <property type="evidence" value="ECO:0007669"/>
    <property type="project" value="TreeGrafter"/>
</dbReference>
<keyword evidence="1" id="KW-0472">Membrane</keyword>
<dbReference type="AlphaFoldDB" id="A0A2S2NJH7"/>
<proteinExistence type="predicted"/>
<protein>
    <submittedName>
        <fullName evidence="2">Uncharacterized protein</fullName>
    </submittedName>
</protein>
<evidence type="ECO:0000256" key="1">
    <source>
        <dbReference type="SAM" id="Phobius"/>
    </source>
</evidence>
<evidence type="ECO:0000313" key="2">
    <source>
        <dbReference type="EMBL" id="MBY17334.1"/>
    </source>
</evidence>
<gene>
    <name evidence="2" type="ORF">g.153667</name>
</gene>
<organism evidence="2">
    <name type="scientific">Schizaphis graminum</name>
    <name type="common">Green bug aphid</name>
    <dbReference type="NCBI Taxonomy" id="13262"/>
    <lineage>
        <taxon>Eukaryota</taxon>
        <taxon>Metazoa</taxon>
        <taxon>Ecdysozoa</taxon>
        <taxon>Arthropoda</taxon>
        <taxon>Hexapoda</taxon>
        <taxon>Insecta</taxon>
        <taxon>Pterygota</taxon>
        <taxon>Neoptera</taxon>
        <taxon>Paraneoptera</taxon>
        <taxon>Hemiptera</taxon>
        <taxon>Sternorrhyncha</taxon>
        <taxon>Aphidomorpha</taxon>
        <taxon>Aphidoidea</taxon>
        <taxon>Aphididae</taxon>
        <taxon>Aphidini</taxon>
        <taxon>Schizaphis</taxon>
    </lineage>
</organism>
<reference evidence="2" key="1">
    <citation type="submission" date="2018-04" db="EMBL/GenBank/DDBJ databases">
        <title>Transcriptome of Schizaphis graminum biotype I.</title>
        <authorList>
            <person name="Scully E.D."/>
            <person name="Geib S.M."/>
            <person name="Palmer N.A."/>
            <person name="Koch K."/>
            <person name="Bradshaw J."/>
            <person name="Heng-Moss T."/>
            <person name="Sarath G."/>
        </authorList>
    </citation>
    <scope>NUCLEOTIDE SEQUENCE</scope>
</reference>